<keyword evidence="2" id="KW-1185">Reference proteome</keyword>
<protein>
    <submittedName>
        <fullName evidence="1">Uncharacterized protein</fullName>
    </submittedName>
</protein>
<name>A0AAN7R4G9_TRANT</name>
<dbReference type="EMBL" id="JAXQNO010000010">
    <property type="protein sequence ID" value="KAK4789422.1"/>
    <property type="molecule type" value="Genomic_DNA"/>
</dbReference>
<comment type="caution">
    <text evidence="1">The sequence shown here is derived from an EMBL/GenBank/DDBJ whole genome shotgun (WGS) entry which is preliminary data.</text>
</comment>
<dbReference type="Proteomes" id="UP001346149">
    <property type="component" value="Unassembled WGS sequence"/>
</dbReference>
<evidence type="ECO:0000313" key="1">
    <source>
        <dbReference type="EMBL" id="KAK4789422.1"/>
    </source>
</evidence>
<gene>
    <name evidence="1" type="ORF">SAY86_016726</name>
</gene>
<proteinExistence type="predicted"/>
<organism evidence="1 2">
    <name type="scientific">Trapa natans</name>
    <name type="common">Water chestnut</name>
    <dbReference type="NCBI Taxonomy" id="22666"/>
    <lineage>
        <taxon>Eukaryota</taxon>
        <taxon>Viridiplantae</taxon>
        <taxon>Streptophyta</taxon>
        <taxon>Embryophyta</taxon>
        <taxon>Tracheophyta</taxon>
        <taxon>Spermatophyta</taxon>
        <taxon>Magnoliopsida</taxon>
        <taxon>eudicotyledons</taxon>
        <taxon>Gunneridae</taxon>
        <taxon>Pentapetalae</taxon>
        <taxon>rosids</taxon>
        <taxon>malvids</taxon>
        <taxon>Myrtales</taxon>
        <taxon>Lythraceae</taxon>
        <taxon>Trapa</taxon>
    </lineage>
</organism>
<sequence length="174" mass="19718">MNRHEGFELKMSCPEKTVEHLRKGGIEPKIKPQSLMKQISRLVIVGAIEIRSCEQTEVDDCEFAAKKNVEGGRRWNRESRAEQREIALVNKLYVFKQRKKMAITSNGIFCHLLNEIIHVTAVRISLKLKSFSNSTVPPGYASTYSSQFEANSFGNAEHDASLEPGHLQSCIRIE</sequence>
<accession>A0AAN7R4G9</accession>
<reference evidence="1 2" key="1">
    <citation type="journal article" date="2023" name="Hortic Res">
        <title>Pangenome of water caltrop reveals structural variations and asymmetric subgenome divergence after allopolyploidization.</title>
        <authorList>
            <person name="Zhang X."/>
            <person name="Chen Y."/>
            <person name="Wang L."/>
            <person name="Yuan Y."/>
            <person name="Fang M."/>
            <person name="Shi L."/>
            <person name="Lu R."/>
            <person name="Comes H.P."/>
            <person name="Ma Y."/>
            <person name="Chen Y."/>
            <person name="Huang G."/>
            <person name="Zhou Y."/>
            <person name="Zheng Z."/>
            <person name="Qiu Y."/>
        </authorList>
    </citation>
    <scope>NUCLEOTIDE SEQUENCE [LARGE SCALE GENOMIC DNA]</scope>
    <source>
        <strain evidence="1">F231</strain>
    </source>
</reference>
<dbReference type="AlphaFoldDB" id="A0AAN7R4G9"/>
<evidence type="ECO:0000313" key="2">
    <source>
        <dbReference type="Proteomes" id="UP001346149"/>
    </source>
</evidence>